<organism evidence="3 4">
    <name type="scientific">Seminavis robusta</name>
    <dbReference type="NCBI Taxonomy" id="568900"/>
    <lineage>
        <taxon>Eukaryota</taxon>
        <taxon>Sar</taxon>
        <taxon>Stramenopiles</taxon>
        <taxon>Ochrophyta</taxon>
        <taxon>Bacillariophyta</taxon>
        <taxon>Bacillariophyceae</taxon>
        <taxon>Bacillariophycidae</taxon>
        <taxon>Naviculales</taxon>
        <taxon>Naviculaceae</taxon>
        <taxon>Seminavis</taxon>
    </lineage>
</organism>
<evidence type="ECO:0000256" key="1">
    <source>
        <dbReference type="PROSITE-ProRule" id="PRU00023"/>
    </source>
</evidence>
<evidence type="ECO:0000256" key="2">
    <source>
        <dbReference type="SAM" id="MobiDB-lite"/>
    </source>
</evidence>
<dbReference type="OrthoDB" id="431148at2759"/>
<gene>
    <name evidence="3" type="ORF">SEMRO_647_G180980.1</name>
</gene>
<feature type="compositionally biased region" description="Basic residues" evidence="2">
    <location>
        <begin position="382"/>
        <end position="398"/>
    </location>
</feature>
<dbReference type="EMBL" id="CAICTM010000646">
    <property type="protein sequence ID" value="CAB9514340.1"/>
    <property type="molecule type" value="Genomic_DNA"/>
</dbReference>
<dbReference type="Pfam" id="PF00023">
    <property type="entry name" value="Ank"/>
    <property type="match status" value="1"/>
</dbReference>
<feature type="compositionally biased region" description="Low complexity" evidence="2">
    <location>
        <begin position="213"/>
        <end position="224"/>
    </location>
</feature>
<sequence>MNDIKAHTSSSLQQQPSLPATLVGENTPLVEARKALHCIGNSKKSHKNQMLSFALKFYQKTQEDEMRSFNKAAEEGNFAKIISLLASQRTDEDRCRLLNHARLRSAELVVKSVSSNCSNKNMRTANHKGWYDLTPLALAAMNGHANVVEYLLRQGADPTLRGSPTENKDFNALEAAKYGVKSAQEDVDSVLTSGKEELFHFHNQQQQRHERYSSSFSSSSTGSSSHDDSTRTTISTSTALAYAQSLVEKQEQCLLCLTLLQSVVQYWPLAQGYSSHYRKRTYTNKPKDIKALRASLDAITLEGHDQNGNNNLPGSRMASNESLVNRLAGKIAAAASTEQQHVEELPQETVAPVVVRCNTLDKGGEKAATTTIAKTKKLSPTKLKTKVSSKTKTNRGRRHSDSFCIPPPPALHHRPVLARFPTLRDKNVPSLQLV</sequence>
<proteinExistence type="predicted"/>
<dbReference type="Gene3D" id="1.25.40.20">
    <property type="entry name" value="Ankyrin repeat-containing domain"/>
    <property type="match status" value="1"/>
</dbReference>
<keyword evidence="1" id="KW-0040">ANK repeat</keyword>
<dbReference type="PROSITE" id="PS50297">
    <property type="entry name" value="ANK_REP_REGION"/>
    <property type="match status" value="1"/>
</dbReference>
<evidence type="ECO:0000313" key="3">
    <source>
        <dbReference type="EMBL" id="CAB9514340.1"/>
    </source>
</evidence>
<feature type="region of interest" description="Disordered" evidence="2">
    <location>
        <begin position="382"/>
        <end position="408"/>
    </location>
</feature>
<dbReference type="Proteomes" id="UP001153069">
    <property type="component" value="Unassembled WGS sequence"/>
</dbReference>
<keyword evidence="4" id="KW-1185">Reference proteome</keyword>
<comment type="caution">
    <text evidence="3">The sequence shown here is derived from an EMBL/GenBank/DDBJ whole genome shotgun (WGS) entry which is preliminary data.</text>
</comment>
<dbReference type="PROSITE" id="PS50088">
    <property type="entry name" value="ANK_REPEAT"/>
    <property type="match status" value="1"/>
</dbReference>
<dbReference type="SUPFAM" id="SSF48403">
    <property type="entry name" value="Ankyrin repeat"/>
    <property type="match status" value="1"/>
</dbReference>
<protein>
    <submittedName>
        <fullName evidence="3">Uncharacterized protein</fullName>
    </submittedName>
</protein>
<reference evidence="3" key="1">
    <citation type="submission" date="2020-06" db="EMBL/GenBank/DDBJ databases">
        <authorList>
            <consortium name="Plant Systems Biology data submission"/>
        </authorList>
    </citation>
    <scope>NUCLEOTIDE SEQUENCE</scope>
    <source>
        <strain evidence="3">D6</strain>
    </source>
</reference>
<dbReference type="InterPro" id="IPR002110">
    <property type="entry name" value="Ankyrin_rpt"/>
</dbReference>
<dbReference type="AlphaFoldDB" id="A0A9N8E968"/>
<feature type="region of interest" description="Disordered" evidence="2">
    <location>
        <begin position="202"/>
        <end position="231"/>
    </location>
</feature>
<feature type="repeat" description="ANK" evidence="1">
    <location>
        <begin position="131"/>
        <end position="163"/>
    </location>
</feature>
<evidence type="ECO:0000313" key="4">
    <source>
        <dbReference type="Proteomes" id="UP001153069"/>
    </source>
</evidence>
<name>A0A9N8E968_9STRA</name>
<dbReference type="SMART" id="SM00248">
    <property type="entry name" value="ANK"/>
    <property type="match status" value="1"/>
</dbReference>
<accession>A0A9N8E968</accession>
<dbReference type="InterPro" id="IPR036770">
    <property type="entry name" value="Ankyrin_rpt-contain_sf"/>
</dbReference>